<feature type="domain" description="EF-hand" evidence="4">
    <location>
        <begin position="179"/>
        <end position="214"/>
    </location>
</feature>
<keyword evidence="2" id="KW-0677">Repeat</keyword>
<keyword evidence="5" id="KW-1185">Reference proteome</keyword>
<dbReference type="Gene3D" id="1.10.238.10">
    <property type="entry name" value="EF-hand"/>
    <property type="match status" value="2"/>
</dbReference>
<dbReference type="InterPro" id="IPR011992">
    <property type="entry name" value="EF-hand-dom_pair"/>
</dbReference>
<evidence type="ECO:0000256" key="2">
    <source>
        <dbReference type="ARBA" id="ARBA00022737"/>
    </source>
</evidence>
<dbReference type="PANTHER" id="PTHR34524">
    <property type="entry name" value="CALCYPHOSIN"/>
    <property type="match status" value="1"/>
</dbReference>
<dbReference type="CTD" id="828"/>
<dbReference type="InParanoid" id="A0A6P9DMJ5"/>
<dbReference type="GeneID" id="117677429"/>
<dbReference type="GO" id="GO:0005509">
    <property type="term" value="F:calcium ion binding"/>
    <property type="evidence" value="ECO:0007669"/>
    <property type="project" value="InterPro"/>
</dbReference>
<dbReference type="AlphaFoldDB" id="A0A6P9DMJ5"/>
<dbReference type="InterPro" id="IPR002048">
    <property type="entry name" value="EF_hand_dom"/>
</dbReference>
<protein>
    <submittedName>
        <fullName evidence="6">Calcyphosin</fullName>
    </submittedName>
</protein>
<evidence type="ECO:0000256" key="3">
    <source>
        <dbReference type="ARBA" id="ARBA00022837"/>
    </source>
</evidence>
<evidence type="ECO:0000256" key="1">
    <source>
        <dbReference type="ARBA" id="ARBA00022723"/>
    </source>
</evidence>
<dbReference type="KEGG" id="pgut:117677429"/>
<dbReference type="Proteomes" id="UP001652622">
    <property type="component" value="Unplaced"/>
</dbReference>
<dbReference type="RefSeq" id="XP_034293496.1">
    <property type="nucleotide sequence ID" value="XM_034437605.1"/>
</dbReference>
<keyword evidence="1" id="KW-0479">Metal-binding</keyword>
<proteinExistence type="predicted"/>
<dbReference type="SUPFAM" id="SSF47473">
    <property type="entry name" value="EF-hand"/>
    <property type="match status" value="1"/>
</dbReference>
<dbReference type="PROSITE" id="PS00018">
    <property type="entry name" value="EF_HAND_1"/>
    <property type="match status" value="2"/>
</dbReference>
<evidence type="ECO:0000313" key="6">
    <source>
        <dbReference type="RefSeq" id="XP_034293496.1"/>
    </source>
</evidence>
<evidence type="ECO:0000259" key="4">
    <source>
        <dbReference type="PROSITE" id="PS50222"/>
    </source>
</evidence>
<sequence>MQAPGPSCHLPIWPVSLPPRAFQHTTELSLGEALLATEQAIAIETGNSSTQVNTTVKLSSAGGEKKQGNKQQLQILFSIITNTCSMEGKGTGSIAKLRAKCLERGASGIKGLARFFRIMDDNGSKTLDLEEFMKGLQDAGVPLERGEAEEIFSFCDKNKNGTLDFTEFLQVLRPPMSNTRKEIIEKAFQKLDRTGDGLVTVEDLHGVYNSRSHPKFKSGEWTEDQVFSAFLESFDSPDDKDGKITNEEFLNYYSGVSASIDSDGYFVDMMKAAWKL</sequence>
<gene>
    <name evidence="6" type="primary">CAPS</name>
</gene>
<keyword evidence="3" id="KW-0106">Calcium</keyword>
<reference evidence="6" key="1">
    <citation type="submission" date="2025-08" db="UniProtKB">
        <authorList>
            <consortium name="RefSeq"/>
        </authorList>
    </citation>
    <scope>IDENTIFICATION</scope>
    <source>
        <tissue evidence="6">Blood</tissue>
    </source>
</reference>
<dbReference type="PROSITE" id="PS50222">
    <property type="entry name" value="EF_HAND_2"/>
    <property type="match status" value="3"/>
</dbReference>
<dbReference type="PANTHER" id="PTHR34524:SF6">
    <property type="entry name" value="CALCYPHOSINE LIKE"/>
    <property type="match status" value="1"/>
</dbReference>
<feature type="domain" description="EF-hand" evidence="4">
    <location>
        <begin position="143"/>
        <end position="178"/>
    </location>
</feature>
<dbReference type="InterPro" id="IPR051581">
    <property type="entry name" value="Ca-bind"/>
</dbReference>
<name>A0A6P9DMJ5_PANGU</name>
<dbReference type="SMART" id="SM00054">
    <property type="entry name" value="EFh"/>
    <property type="match status" value="4"/>
</dbReference>
<accession>A0A6P9DMJ5</accession>
<dbReference type="OrthoDB" id="444540at2759"/>
<dbReference type="InterPro" id="IPR018247">
    <property type="entry name" value="EF_Hand_1_Ca_BS"/>
</dbReference>
<dbReference type="Pfam" id="PF13499">
    <property type="entry name" value="EF-hand_7"/>
    <property type="match status" value="2"/>
</dbReference>
<feature type="domain" description="EF-hand" evidence="4">
    <location>
        <begin position="107"/>
        <end position="142"/>
    </location>
</feature>
<evidence type="ECO:0000313" key="5">
    <source>
        <dbReference type="Proteomes" id="UP001652622"/>
    </source>
</evidence>
<organism evidence="5 6">
    <name type="scientific">Pantherophis guttatus</name>
    <name type="common">Corn snake</name>
    <name type="synonym">Elaphe guttata</name>
    <dbReference type="NCBI Taxonomy" id="94885"/>
    <lineage>
        <taxon>Eukaryota</taxon>
        <taxon>Metazoa</taxon>
        <taxon>Chordata</taxon>
        <taxon>Craniata</taxon>
        <taxon>Vertebrata</taxon>
        <taxon>Euteleostomi</taxon>
        <taxon>Lepidosauria</taxon>
        <taxon>Squamata</taxon>
        <taxon>Bifurcata</taxon>
        <taxon>Unidentata</taxon>
        <taxon>Episquamata</taxon>
        <taxon>Toxicofera</taxon>
        <taxon>Serpentes</taxon>
        <taxon>Colubroidea</taxon>
        <taxon>Colubridae</taxon>
        <taxon>Colubrinae</taxon>
        <taxon>Pantherophis</taxon>
    </lineage>
</organism>
<dbReference type="OMA" id="NSKHHPK"/>